<evidence type="ECO:0000313" key="2">
    <source>
        <dbReference type="Proteomes" id="UP000594459"/>
    </source>
</evidence>
<organism evidence="1 2">
    <name type="scientific">Qipengyuania soli</name>
    <dbReference type="NCBI Taxonomy" id="2782568"/>
    <lineage>
        <taxon>Bacteria</taxon>
        <taxon>Pseudomonadati</taxon>
        <taxon>Pseudomonadota</taxon>
        <taxon>Alphaproteobacteria</taxon>
        <taxon>Sphingomonadales</taxon>
        <taxon>Erythrobacteraceae</taxon>
        <taxon>Qipengyuania</taxon>
    </lineage>
</organism>
<accession>A0A7S8IVG4</accession>
<reference evidence="1 2" key="1">
    <citation type="submission" date="2020-11" db="EMBL/GenBank/DDBJ databases">
        <title>The genome sequence of Erythrobacter sp. 6D36.</title>
        <authorList>
            <person name="Liu Y."/>
        </authorList>
    </citation>
    <scope>NUCLEOTIDE SEQUENCE [LARGE SCALE GENOMIC DNA]</scope>
    <source>
        <strain evidence="1 2">6D36</strain>
    </source>
</reference>
<keyword evidence="2" id="KW-1185">Reference proteome</keyword>
<protein>
    <submittedName>
        <fullName evidence="1">Uncharacterized protein</fullName>
    </submittedName>
</protein>
<evidence type="ECO:0000313" key="1">
    <source>
        <dbReference type="EMBL" id="QPD00145.1"/>
    </source>
</evidence>
<dbReference type="Proteomes" id="UP000594459">
    <property type="component" value="Chromosome"/>
</dbReference>
<proteinExistence type="predicted"/>
<gene>
    <name evidence="1" type="ORF">IRL76_06345</name>
</gene>
<name>A0A7S8IVG4_9SPHN</name>
<dbReference type="EMBL" id="CP064654">
    <property type="protein sequence ID" value="QPD00145.1"/>
    <property type="molecule type" value="Genomic_DNA"/>
</dbReference>
<sequence>MYVSWPCPTPVGGSGEEMALAFDKRRERRVLVLAPLFEEANKFRHQIYETMKLLDKTEVDSFLPDLPGCNESLAPHAEQTLAGWRQAANAAAGHFRATHILAMRSGAWFAPDELPGWLFAPPKPSQVLRGLVRTHLVAAREAGASMTSADILATARQDGITIAGWDLGPALVRELEAETWEAGEGHELVGQSDVGGTSIWLRSENDYDPEQASALAAIVAGKALSE</sequence>
<dbReference type="AlphaFoldDB" id="A0A7S8IVG4"/>
<dbReference type="KEGG" id="qso:IRL76_06345"/>